<protein>
    <recommendedName>
        <fullName evidence="4">Carboxylic ester hydrolase</fullName>
        <ecNumber evidence="4">3.1.1.-</ecNumber>
    </recommendedName>
</protein>
<keyword evidence="3 4" id="KW-0378">Hydrolase</keyword>
<gene>
    <name evidence="6" type="ORF">PMAYCL1PPCAC_08606</name>
</gene>
<feature type="non-terminal residue" evidence="6">
    <location>
        <position position="1"/>
    </location>
</feature>
<dbReference type="InterPro" id="IPR002018">
    <property type="entry name" value="CarbesteraseB"/>
</dbReference>
<reference evidence="7" key="1">
    <citation type="submission" date="2022-10" db="EMBL/GenBank/DDBJ databases">
        <title>Genome assembly of Pristionchus species.</title>
        <authorList>
            <person name="Yoshida K."/>
            <person name="Sommer R.J."/>
        </authorList>
    </citation>
    <scope>NUCLEOTIDE SEQUENCE [LARGE SCALE GENOMIC DNA]</scope>
    <source>
        <strain evidence="7">RS5460</strain>
    </source>
</reference>
<dbReference type="GO" id="GO:0052689">
    <property type="term" value="F:carboxylic ester hydrolase activity"/>
    <property type="evidence" value="ECO:0007669"/>
    <property type="project" value="UniProtKB-KW"/>
</dbReference>
<feature type="domain" description="Carboxylesterase type B" evidence="5">
    <location>
        <begin position="19"/>
        <end position="312"/>
    </location>
</feature>
<dbReference type="InterPro" id="IPR019826">
    <property type="entry name" value="Carboxylesterase_B_AS"/>
</dbReference>
<dbReference type="AlphaFoldDB" id="A0AAN4ZG28"/>
<dbReference type="Pfam" id="PF00135">
    <property type="entry name" value="COesterase"/>
    <property type="match status" value="1"/>
</dbReference>
<dbReference type="Gene3D" id="3.40.50.1820">
    <property type="entry name" value="alpha/beta hydrolase"/>
    <property type="match status" value="1"/>
</dbReference>
<proteinExistence type="inferred from homology"/>
<evidence type="ECO:0000256" key="4">
    <source>
        <dbReference type="RuleBase" id="RU361235"/>
    </source>
</evidence>
<evidence type="ECO:0000256" key="2">
    <source>
        <dbReference type="ARBA" id="ARBA00022487"/>
    </source>
</evidence>
<evidence type="ECO:0000313" key="7">
    <source>
        <dbReference type="Proteomes" id="UP001328107"/>
    </source>
</evidence>
<dbReference type="PANTHER" id="PTHR43142">
    <property type="entry name" value="CARBOXYLIC ESTER HYDROLASE"/>
    <property type="match status" value="1"/>
</dbReference>
<evidence type="ECO:0000256" key="1">
    <source>
        <dbReference type="ARBA" id="ARBA00005964"/>
    </source>
</evidence>
<dbReference type="EC" id="3.1.1.-" evidence="4"/>
<dbReference type="EMBL" id="BTRK01000002">
    <property type="protein sequence ID" value="GMR38411.1"/>
    <property type="molecule type" value="Genomic_DNA"/>
</dbReference>
<dbReference type="PROSITE" id="PS00122">
    <property type="entry name" value="CARBOXYLESTERASE_B_1"/>
    <property type="match status" value="1"/>
</dbReference>
<evidence type="ECO:0000256" key="3">
    <source>
        <dbReference type="ARBA" id="ARBA00022801"/>
    </source>
</evidence>
<dbReference type="PROSITE" id="PS00941">
    <property type="entry name" value="CARBOXYLESTERASE_B_2"/>
    <property type="match status" value="1"/>
</dbReference>
<accession>A0AAN4ZG28</accession>
<organism evidence="6 7">
    <name type="scientific">Pristionchus mayeri</name>
    <dbReference type="NCBI Taxonomy" id="1317129"/>
    <lineage>
        <taxon>Eukaryota</taxon>
        <taxon>Metazoa</taxon>
        <taxon>Ecdysozoa</taxon>
        <taxon>Nematoda</taxon>
        <taxon>Chromadorea</taxon>
        <taxon>Rhabditida</taxon>
        <taxon>Rhabditina</taxon>
        <taxon>Diplogasteromorpha</taxon>
        <taxon>Diplogasteroidea</taxon>
        <taxon>Neodiplogasteridae</taxon>
        <taxon>Pristionchus</taxon>
    </lineage>
</organism>
<keyword evidence="7" id="KW-1185">Reference proteome</keyword>
<comment type="similarity">
    <text evidence="1 4">Belongs to the type-B carboxylesterase/lipase family.</text>
</comment>
<keyword evidence="2" id="KW-0719">Serine esterase</keyword>
<dbReference type="SUPFAM" id="SSF53474">
    <property type="entry name" value="alpha/beta-Hydrolases"/>
    <property type="match status" value="1"/>
</dbReference>
<dbReference type="Proteomes" id="UP001328107">
    <property type="component" value="Unassembled WGS sequence"/>
</dbReference>
<evidence type="ECO:0000259" key="5">
    <source>
        <dbReference type="Pfam" id="PF00135"/>
    </source>
</evidence>
<name>A0AAN4ZG28_9BILA</name>
<sequence length="323" mass="35957">GFDHDFGNDTSARFFGYGQIFLGIPYANAPLGERRFSLPEDICEYNDRGDVHNATYYRPRCWQTMSAESADNMDEDCLYLNVVTPNVTGNYPVMVYIHGGTFTTGGADIYHWKGTIRNLVSRGVVVVTIQYRLGMLGFFTTFTETFPPNRGLYDQILSLRWVNEEIASFGGDPDRITIFGQSAGAAAVSDLSLSLLARGLFHQLIMSSGSAYMELETVDDLRGSTSKNRAAKICPFTTAEWGSQENDEDLLTCLLHATPQELIAYDFSDGKGWNAAIDGALIPDFPEVLAKSRPKYPSMHGDMLEDYSVFSIANFRIMTKQVQ</sequence>
<dbReference type="InterPro" id="IPR019819">
    <property type="entry name" value="Carboxylesterase_B_CS"/>
</dbReference>
<dbReference type="InterPro" id="IPR029058">
    <property type="entry name" value="AB_hydrolase_fold"/>
</dbReference>
<evidence type="ECO:0000313" key="6">
    <source>
        <dbReference type="EMBL" id="GMR38411.1"/>
    </source>
</evidence>
<dbReference type="FunFam" id="3.40.50.1820:FF:001132">
    <property type="entry name" value="Uncharacterized protein"/>
    <property type="match status" value="1"/>
</dbReference>
<comment type="caution">
    <text evidence="6">The sequence shown here is derived from an EMBL/GenBank/DDBJ whole genome shotgun (WGS) entry which is preliminary data.</text>
</comment>
<dbReference type="PANTHER" id="PTHR43142:SF1">
    <property type="entry name" value="CARBOXYLIC ESTER HYDROLASE"/>
    <property type="match status" value="1"/>
</dbReference>